<organism evidence="1 4">
    <name type="scientific">Candidatus Cryosericum hinesii</name>
    <dbReference type="NCBI Taxonomy" id="2290915"/>
    <lineage>
        <taxon>Bacteria</taxon>
        <taxon>Pseudomonadati</taxon>
        <taxon>Caldisericota/Cryosericota group</taxon>
        <taxon>Candidatus Cryosericota</taxon>
        <taxon>Candidatus Cryosericia</taxon>
        <taxon>Candidatus Cryosericales</taxon>
        <taxon>Candidatus Cryosericaceae</taxon>
        <taxon>Candidatus Cryosericum</taxon>
    </lineage>
</organism>
<dbReference type="AlphaFoldDB" id="A0A398DCR4"/>
<comment type="caution">
    <text evidence="1">The sequence shown here is derived from an EMBL/GenBank/DDBJ whole genome shotgun (WGS) entry which is preliminary data.</text>
</comment>
<dbReference type="RefSeq" id="WP_119087985.1">
    <property type="nucleotide sequence ID" value="NZ_QXIV01000047.1"/>
</dbReference>
<accession>A0A398DCR4</accession>
<evidence type="ECO:0000313" key="1">
    <source>
        <dbReference type="EMBL" id="RIE12283.1"/>
    </source>
</evidence>
<dbReference type="EMBL" id="QXIX01000055">
    <property type="protein sequence ID" value="RIE12417.1"/>
    <property type="molecule type" value="Genomic_DNA"/>
</dbReference>
<name>A0A398DCR4_9BACT</name>
<sequence>MTCFLVYSSWHRKDTTQWADWFWLQQDWLANRLGTWAAKLASTSDGFPEATGKQEGDSAPL</sequence>
<dbReference type="Proteomes" id="UP000266042">
    <property type="component" value="Unassembled WGS sequence"/>
</dbReference>
<dbReference type="Proteomes" id="UP000265724">
    <property type="component" value="Unassembled WGS sequence"/>
</dbReference>
<reference evidence="3 4" key="1">
    <citation type="submission" date="2018-09" db="EMBL/GenBank/DDBJ databases">
        <title>Discovery and Ecogenomic Context for Candidatus Cryosericales, a Global Caldiserica Order Active in Thawing Permafrost.</title>
        <authorList>
            <person name="Martinez M.A."/>
            <person name="Woodcroft B.J."/>
            <person name="Ignacio Espinoza J.C."/>
            <person name="Zayed A."/>
            <person name="Singleton C.M."/>
            <person name="Boyd J."/>
            <person name="Li Y.-F."/>
            <person name="Purvine S."/>
            <person name="Maughan H."/>
            <person name="Hodgkins S.B."/>
            <person name="Anderson D."/>
            <person name="Sederholm M."/>
            <person name="Temperton B."/>
            <person name="Saleska S.R."/>
            <person name="Tyson G.W."/>
            <person name="Rich V.I."/>
        </authorList>
    </citation>
    <scope>NUCLEOTIDE SEQUENCE [LARGE SCALE GENOMIC DNA]</scope>
    <source>
        <strain evidence="2 3">SMC2</strain>
        <strain evidence="1 4">SMC3</strain>
    </source>
</reference>
<keyword evidence="3" id="KW-1185">Reference proteome</keyword>
<protein>
    <submittedName>
        <fullName evidence="1">Uncharacterized protein</fullName>
    </submittedName>
</protein>
<evidence type="ECO:0000313" key="3">
    <source>
        <dbReference type="Proteomes" id="UP000265724"/>
    </source>
</evidence>
<evidence type="ECO:0000313" key="2">
    <source>
        <dbReference type="EMBL" id="RIE12417.1"/>
    </source>
</evidence>
<gene>
    <name evidence="2" type="ORF">SMC2_07390</name>
    <name evidence="1" type="ORF">SMC3_07780</name>
</gene>
<proteinExistence type="predicted"/>
<dbReference type="EMBL" id="QXIW01000031">
    <property type="protein sequence ID" value="RIE12283.1"/>
    <property type="molecule type" value="Genomic_DNA"/>
</dbReference>
<evidence type="ECO:0000313" key="4">
    <source>
        <dbReference type="Proteomes" id="UP000266042"/>
    </source>
</evidence>